<evidence type="ECO:0000256" key="1">
    <source>
        <dbReference type="ARBA" id="ARBA00006987"/>
    </source>
</evidence>
<dbReference type="Gene3D" id="3.40.190.150">
    <property type="entry name" value="Bordetella uptake gene, domain 1"/>
    <property type="match status" value="1"/>
</dbReference>
<comment type="similarity">
    <text evidence="1">Belongs to the UPF0065 (bug) family.</text>
</comment>
<organism evidence="2 3">
    <name type="scientific">Brevibacterium antiquum CNRZ 918</name>
    <dbReference type="NCBI Taxonomy" id="1255637"/>
    <lineage>
        <taxon>Bacteria</taxon>
        <taxon>Bacillati</taxon>
        <taxon>Actinomycetota</taxon>
        <taxon>Actinomycetes</taxon>
        <taxon>Micrococcales</taxon>
        <taxon>Brevibacteriaceae</taxon>
        <taxon>Brevibacterium</taxon>
    </lineage>
</organism>
<dbReference type="InterPro" id="IPR042100">
    <property type="entry name" value="Bug_dom1"/>
</dbReference>
<sequence length="324" mass="33733">MKSATKNTIKSSLSALAIAGLVGCSQGGGSGSEYPSKNINLIVPFDAGGNADTQARALAPCMGDNLGQRVVVQNQPGSGGTIGTRALANAEPDGYTMSVNSVSPYVLGPMLVDNAGYTTEDLQVLGTVTAAPIVFFIAGDSKVSDIDQLVGQSKSKNISVAVPGANTLQDFMVQTFNDNYGAKFNIIPTDSMTEIIRGVNEGDYDVGVTSISLDLLPRIESGEVKVVARGGDENYEYLEGIPTYKEAGYEQLLPSTEITVPLAAPAGLPEDVADTVETALSNCLEDESVVSGLGAEIVPPEFVGPEAISDEYSDLHDAIEMAVK</sequence>
<keyword evidence="2" id="KW-0675">Receptor</keyword>
<dbReference type="EMBL" id="FXZD01000030">
    <property type="protein sequence ID" value="SMY05400.1"/>
    <property type="molecule type" value="Genomic_DNA"/>
</dbReference>
<dbReference type="PANTHER" id="PTHR42928">
    <property type="entry name" value="TRICARBOXYLATE-BINDING PROTEIN"/>
    <property type="match status" value="1"/>
</dbReference>
<evidence type="ECO:0000313" key="2">
    <source>
        <dbReference type="EMBL" id="SMY05400.1"/>
    </source>
</evidence>
<dbReference type="PROSITE" id="PS51257">
    <property type="entry name" value="PROKAR_LIPOPROTEIN"/>
    <property type="match status" value="1"/>
</dbReference>
<dbReference type="PIRSF" id="PIRSF017082">
    <property type="entry name" value="YflP"/>
    <property type="match status" value="1"/>
</dbReference>
<dbReference type="InterPro" id="IPR005064">
    <property type="entry name" value="BUG"/>
</dbReference>
<dbReference type="Proteomes" id="UP000234433">
    <property type="component" value="Unassembled WGS sequence"/>
</dbReference>
<dbReference type="AlphaFoldDB" id="A0A2H1L080"/>
<dbReference type="PANTHER" id="PTHR42928:SF5">
    <property type="entry name" value="BLR1237 PROTEIN"/>
    <property type="match status" value="1"/>
</dbReference>
<dbReference type="RefSeq" id="WP_101621243.1">
    <property type="nucleotide sequence ID" value="NZ_FXZD01000030.1"/>
</dbReference>
<dbReference type="OrthoDB" id="8627412at2"/>
<dbReference type="Pfam" id="PF03401">
    <property type="entry name" value="TctC"/>
    <property type="match status" value="1"/>
</dbReference>
<dbReference type="Gene3D" id="3.40.190.10">
    <property type="entry name" value="Periplasmic binding protein-like II"/>
    <property type="match status" value="1"/>
</dbReference>
<reference evidence="2 3" key="1">
    <citation type="submission" date="2017-03" db="EMBL/GenBank/DDBJ databases">
        <authorList>
            <person name="Afonso C.L."/>
            <person name="Miller P.J."/>
            <person name="Scott M.A."/>
            <person name="Spackman E."/>
            <person name="Goraichik I."/>
            <person name="Dimitrov K.M."/>
            <person name="Suarez D.L."/>
            <person name="Swayne D.E."/>
        </authorList>
    </citation>
    <scope>NUCLEOTIDE SEQUENCE [LARGE SCALE GENOMIC DNA]</scope>
    <source>
        <strain evidence="2 3">CNRZ 918</strain>
    </source>
</reference>
<dbReference type="SUPFAM" id="SSF53850">
    <property type="entry name" value="Periplasmic binding protein-like II"/>
    <property type="match status" value="1"/>
</dbReference>
<protein>
    <submittedName>
        <fullName evidence="2">Tripartite-type tricarboxylate transporter, receptor component TctC</fullName>
    </submittedName>
</protein>
<name>A0A2H1L080_9MICO</name>
<accession>A0A2H1L080</accession>
<dbReference type="CDD" id="cd07012">
    <property type="entry name" value="PBP2_Bug_TTT"/>
    <property type="match status" value="1"/>
</dbReference>
<gene>
    <name evidence="2" type="ORF">BANT918_03415</name>
</gene>
<proteinExistence type="inferred from homology"/>
<evidence type="ECO:0000313" key="3">
    <source>
        <dbReference type="Proteomes" id="UP000234433"/>
    </source>
</evidence>